<dbReference type="SUPFAM" id="SSF56024">
    <property type="entry name" value="Phospholipase D/nuclease"/>
    <property type="match status" value="1"/>
</dbReference>
<dbReference type="InterPro" id="IPR010982">
    <property type="entry name" value="Lambda_DNA-bd_dom_sf"/>
</dbReference>
<dbReference type="AlphaFoldDB" id="A0A1S1PM45"/>
<dbReference type="EMBL" id="MAXA01000259">
    <property type="protein sequence ID" value="OHV21014.1"/>
    <property type="molecule type" value="Genomic_DNA"/>
</dbReference>
<name>A0A1S1PM45_9ACTN</name>
<evidence type="ECO:0000313" key="2">
    <source>
        <dbReference type="EMBL" id="OHV21014.1"/>
    </source>
</evidence>
<dbReference type="OrthoDB" id="8438314at2"/>
<protein>
    <recommendedName>
        <fullName evidence="1">HTH cro/C1-type domain-containing protein</fullName>
    </recommendedName>
</protein>
<dbReference type="InterPro" id="IPR001387">
    <property type="entry name" value="Cro/C1-type_HTH"/>
</dbReference>
<dbReference type="CDD" id="cd00093">
    <property type="entry name" value="HTH_XRE"/>
    <property type="match status" value="1"/>
</dbReference>
<evidence type="ECO:0000259" key="1">
    <source>
        <dbReference type="PROSITE" id="PS50943"/>
    </source>
</evidence>
<feature type="domain" description="HTH cro/C1-type" evidence="1">
    <location>
        <begin position="9"/>
        <end position="50"/>
    </location>
</feature>
<accession>A0A1S1PM45</accession>
<organism evidence="2 3">
    <name type="scientific">Parafrankia soli</name>
    <dbReference type="NCBI Taxonomy" id="2599596"/>
    <lineage>
        <taxon>Bacteria</taxon>
        <taxon>Bacillati</taxon>
        <taxon>Actinomycetota</taxon>
        <taxon>Actinomycetes</taxon>
        <taxon>Frankiales</taxon>
        <taxon>Frankiaceae</taxon>
        <taxon>Parafrankia</taxon>
    </lineage>
</organism>
<proteinExistence type="predicted"/>
<dbReference type="PROSITE" id="PS50943">
    <property type="entry name" value="HTH_CROC1"/>
    <property type="match status" value="1"/>
</dbReference>
<dbReference type="Proteomes" id="UP000179769">
    <property type="component" value="Unassembled WGS sequence"/>
</dbReference>
<dbReference type="Gene3D" id="1.10.260.40">
    <property type="entry name" value="lambda repressor-like DNA-binding domains"/>
    <property type="match status" value="1"/>
</dbReference>
<dbReference type="GO" id="GO:0003677">
    <property type="term" value="F:DNA binding"/>
    <property type="evidence" value="ECO:0007669"/>
    <property type="project" value="InterPro"/>
</dbReference>
<keyword evidence="3" id="KW-1185">Reference proteome</keyword>
<comment type="caution">
    <text evidence="2">The sequence shown here is derived from an EMBL/GenBank/DDBJ whole genome shotgun (WGS) entry which is preliminary data.</text>
</comment>
<reference evidence="3" key="1">
    <citation type="submission" date="2016-07" db="EMBL/GenBank/DDBJ databases">
        <title>Frankia sp. NRRL B-16219 Genome sequencing.</title>
        <authorList>
            <person name="Ghodhbane-Gtari F."/>
            <person name="Swanson E."/>
            <person name="Gueddou A."/>
            <person name="Louati M."/>
            <person name="Nouioui I."/>
            <person name="Hezbri K."/>
            <person name="Abebe-Akele F."/>
            <person name="Simpson S."/>
            <person name="Morris K."/>
            <person name="Thomas K."/>
            <person name="Gtari M."/>
            <person name="Tisa L.S."/>
        </authorList>
    </citation>
    <scope>NUCLEOTIDE SEQUENCE [LARGE SCALE GENOMIC DNA]</scope>
    <source>
        <strain evidence="3">NRRL B-16219</strain>
    </source>
</reference>
<gene>
    <name evidence="2" type="ORF">BBK14_27210</name>
</gene>
<sequence length="246" mass="27765">MAANGVEVESLARSVGVDPKTVQRWLKGRLPHPRHRWKASDALGCSEQDLWPEIAIANASGTAATAEIMSAYARRADTPVQLWSRMLDRATTCVDLLGYAMLFFPEQHPDLPELLTDKCADGLQVRILLADPYCPETAIRDDLEGLDGTLSGRIRSTVRHFEPLLDNPGVELRYHRLPLYNAIYRFDDQMLVTPYLYRLHGFQHPLLHLKRLGPAGIFESYAHQFEAIWTAPTTTQSPTAYPEQEI</sequence>
<evidence type="ECO:0000313" key="3">
    <source>
        <dbReference type="Proteomes" id="UP000179769"/>
    </source>
</evidence>